<keyword evidence="1" id="KW-1133">Transmembrane helix</keyword>
<dbReference type="InterPro" id="IPR007313">
    <property type="entry name" value="FxsA"/>
</dbReference>
<gene>
    <name evidence="2" type="ORF">MKY91_14620</name>
</gene>
<organism evidence="2 3">
    <name type="scientific">Alkalicoccobacillus gibsonii</name>
    <dbReference type="NCBI Taxonomy" id="79881"/>
    <lineage>
        <taxon>Bacteria</taxon>
        <taxon>Bacillati</taxon>
        <taxon>Bacillota</taxon>
        <taxon>Bacilli</taxon>
        <taxon>Bacillales</taxon>
        <taxon>Bacillaceae</taxon>
        <taxon>Alkalicoccobacillus</taxon>
    </lineage>
</organism>
<dbReference type="NCBIfam" id="NF008528">
    <property type="entry name" value="PRK11463.1-2"/>
    <property type="match status" value="1"/>
</dbReference>
<keyword evidence="3" id="KW-1185">Reference proteome</keyword>
<reference evidence="2 3" key="1">
    <citation type="submission" date="2024-03" db="EMBL/GenBank/DDBJ databases">
        <title>Bacilli Hybrid Assemblies.</title>
        <authorList>
            <person name="Kovac J."/>
        </authorList>
    </citation>
    <scope>NUCLEOTIDE SEQUENCE [LARGE SCALE GENOMIC DNA]</scope>
    <source>
        <strain evidence="2 3">FSL R7-0666</strain>
    </source>
</reference>
<comment type="caution">
    <text evidence="2">The sequence shown here is derived from an EMBL/GenBank/DDBJ whole genome shotgun (WGS) entry which is preliminary data.</text>
</comment>
<feature type="transmembrane region" description="Helical" evidence="1">
    <location>
        <begin position="94"/>
        <end position="112"/>
    </location>
</feature>
<dbReference type="PANTHER" id="PTHR35335:SF1">
    <property type="entry name" value="UPF0716 PROTEIN FXSA"/>
    <property type="match status" value="1"/>
</dbReference>
<dbReference type="PANTHER" id="PTHR35335">
    <property type="entry name" value="UPF0716 PROTEIN FXSA"/>
    <property type="match status" value="1"/>
</dbReference>
<evidence type="ECO:0000313" key="3">
    <source>
        <dbReference type="Proteomes" id="UP001418796"/>
    </source>
</evidence>
<dbReference type="Pfam" id="PF04186">
    <property type="entry name" value="FxsA"/>
    <property type="match status" value="1"/>
</dbReference>
<keyword evidence="1" id="KW-0472">Membrane</keyword>
<sequence>MKKYLIALAVIIPAVEIAGFYFMVQWVGIWATVALMIATSLLGIVLARKEGLQAVRLMKMQARSGQPPTGSVVDGICIFLGALCLFLPGFFTDLIGILLFLPFSRAAVKALAVKWMYHLFQKGQVIVRTRR</sequence>
<protein>
    <submittedName>
        <fullName evidence="2">FxsA family protein</fullName>
    </submittedName>
</protein>
<accession>A0ABU9VKG3</accession>
<dbReference type="Proteomes" id="UP001418796">
    <property type="component" value="Unassembled WGS sequence"/>
</dbReference>
<dbReference type="EMBL" id="JBCITK010000001">
    <property type="protein sequence ID" value="MEN0644382.1"/>
    <property type="molecule type" value="Genomic_DNA"/>
</dbReference>
<evidence type="ECO:0000256" key="1">
    <source>
        <dbReference type="SAM" id="Phobius"/>
    </source>
</evidence>
<name>A0ABU9VKG3_9BACI</name>
<evidence type="ECO:0000313" key="2">
    <source>
        <dbReference type="EMBL" id="MEN0644382.1"/>
    </source>
</evidence>
<keyword evidence="1" id="KW-0812">Transmembrane</keyword>
<feature type="transmembrane region" description="Helical" evidence="1">
    <location>
        <begin position="27"/>
        <end position="47"/>
    </location>
</feature>
<dbReference type="RefSeq" id="WP_203089649.1">
    <property type="nucleotide sequence ID" value="NZ_JAEUZA010000004.1"/>
</dbReference>
<proteinExistence type="predicted"/>
<feature type="transmembrane region" description="Helical" evidence="1">
    <location>
        <begin position="68"/>
        <end position="88"/>
    </location>
</feature>